<name>A0ABX6VB08_9GAMM</name>
<accession>A0ABX6VB08</accession>
<dbReference type="Proteomes" id="UP000316416">
    <property type="component" value="Chromosome"/>
</dbReference>
<keyword evidence="3" id="KW-1185">Reference proteome</keyword>
<dbReference type="EMBL" id="CP045503">
    <property type="protein sequence ID" value="QPG59549.1"/>
    <property type="molecule type" value="Genomic_DNA"/>
</dbReference>
<feature type="chain" id="PRO_5046719541" evidence="1">
    <location>
        <begin position="21"/>
        <end position="181"/>
    </location>
</feature>
<feature type="signal peptide" evidence="1">
    <location>
        <begin position="1"/>
        <end position="20"/>
    </location>
</feature>
<evidence type="ECO:0000256" key="1">
    <source>
        <dbReference type="SAM" id="SignalP"/>
    </source>
</evidence>
<dbReference type="RefSeq" id="WP_142871356.1">
    <property type="nucleotide sequence ID" value="NZ_CP045503.2"/>
</dbReference>
<evidence type="ECO:0000313" key="3">
    <source>
        <dbReference type="Proteomes" id="UP000316416"/>
    </source>
</evidence>
<protein>
    <submittedName>
        <fullName evidence="2">Uncharacterized protein</fullName>
    </submittedName>
</protein>
<proteinExistence type="predicted"/>
<gene>
    <name evidence="2" type="ORF">FM038_020820</name>
</gene>
<sequence length="181" mass="21114">MFKYLVLASLLFTTCSTWGAMDEEDYDRWSKAAKKIELSKPYLLCEKAAKVVINQDVALFREIFVETPATDEQVKAFLAEEHNKFFMKTYLGINNYQIKKGKEWAFENAKNSKNYIVSSSAEQWGYDLELWVEYIFDTFDARNNTAHVAWWTMQTRLLTRQVAGYFFALNAVKSIDIGKYS</sequence>
<keyword evidence="1" id="KW-0732">Signal</keyword>
<evidence type="ECO:0000313" key="2">
    <source>
        <dbReference type="EMBL" id="QPG59549.1"/>
    </source>
</evidence>
<organism evidence="2 3">
    <name type="scientific">Shewanella eurypsychrophilus</name>
    <dbReference type="NCBI Taxonomy" id="2593656"/>
    <lineage>
        <taxon>Bacteria</taxon>
        <taxon>Pseudomonadati</taxon>
        <taxon>Pseudomonadota</taxon>
        <taxon>Gammaproteobacteria</taxon>
        <taxon>Alteromonadales</taxon>
        <taxon>Shewanellaceae</taxon>
        <taxon>Shewanella</taxon>
    </lineage>
</organism>
<reference evidence="2" key="1">
    <citation type="submission" date="2021-07" db="EMBL/GenBank/DDBJ databases">
        <title>Shewanella sp. YLB-07 whole genome sequence.</title>
        <authorList>
            <person name="Yu L."/>
        </authorList>
    </citation>
    <scope>NUCLEOTIDE SEQUENCE</scope>
    <source>
        <strain evidence="2">YLB-08</strain>
    </source>
</reference>